<dbReference type="PANTHER" id="PTHR32322">
    <property type="entry name" value="INNER MEMBRANE TRANSPORTER"/>
    <property type="match status" value="1"/>
</dbReference>
<feature type="transmembrane region" description="Helical" evidence="6">
    <location>
        <begin position="133"/>
        <end position="151"/>
    </location>
</feature>
<evidence type="ECO:0000256" key="5">
    <source>
        <dbReference type="ARBA" id="ARBA00023136"/>
    </source>
</evidence>
<evidence type="ECO:0000313" key="8">
    <source>
        <dbReference type="EMBL" id="SAM64244.1"/>
    </source>
</evidence>
<evidence type="ECO:0000256" key="3">
    <source>
        <dbReference type="ARBA" id="ARBA00022692"/>
    </source>
</evidence>
<feature type="domain" description="EamA" evidence="7">
    <location>
        <begin position="16"/>
        <end position="148"/>
    </location>
</feature>
<keyword evidence="5 6" id="KW-0472">Membrane</keyword>
<reference evidence="9" key="1">
    <citation type="submission" date="2016-04" db="EMBL/GenBank/DDBJ databases">
        <authorList>
            <person name="Tagini F."/>
        </authorList>
    </citation>
    <scope>NUCLEOTIDE SEQUENCE [LARGE SCALE GENOMIC DNA]</scope>
    <source>
        <strain evidence="9">CHUV0807</strain>
    </source>
</reference>
<evidence type="ECO:0000313" key="9">
    <source>
        <dbReference type="Proteomes" id="UP000190837"/>
    </source>
</evidence>
<dbReference type="AlphaFoldDB" id="A0A1C3H4K3"/>
<feature type="transmembrane region" description="Helical" evidence="6">
    <location>
        <begin position="157"/>
        <end position="180"/>
    </location>
</feature>
<protein>
    <submittedName>
        <fullName evidence="8">Permease of the drug/metabolite transporter (DMT) superfamily</fullName>
    </submittedName>
</protein>
<dbReference type="RefSeq" id="WP_079540479.1">
    <property type="nucleotide sequence ID" value="NZ_CP171111.1"/>
</dbReference>
<feature type="transmembrane region" description="Helical" evidence="6">
    <location>
        <begin position="104"/>
        <end position="126"/>
    </location>
</feature>
<sequence length="321" mass="33964">MTQPTPAAPAWGVHLKLLGMTALWGASYPWAKAVTQAMPILTAATLRFFLAALALLLWLHHLRRLRALLALNRRQWAAMALAALCGIAVYTASFMYGVQRIPAGKAAVLFSLSPVLTLLSAAWLFGERLNARIVAGMALAVAGSAVVIAQGNPLALLHGGVGTGEMLIGLCVFCWTAYTLIGRRALGGMDALTTTVCTLLLGALMLLPFALAFEGVSAWGALWHAPGAVWVALLCLVFGSTVLAYVWYFEGIRVLGAGTAAGYLTFEPVFGVLFAALWLHEALHWSLVAGGSVAFAGMVLMYLGRRALTTGRGRSAASPRQ</sequence>
<feature type="transmembrane region" description="Helical" evidence="6">
    <location>
        <begin position="285"/>
        <end position="304"/>
    </location>
</feature>
<accession>A0A1C3H4K3</accession>
<feature type="transmembrane region" description="Helical" evidence="6">
    <location>
        <begin position="80"/>
        <end position="98"/>
    </location>
</feature>
<dbReference type="Pfam" id="PF00892">
    <property type="entry name" value="EamA"/>
    <property type="match status" value="2"/>
</dbReference>
<keyword evidence="3 6" id="KW-0812">Transmembrane</keyword>
<feature type="transmembrane region" description="Helical" evidence="6">
    <location>
        <begin position="192"/>
        <end position="213"/>
    </location>
</feature>
<dbReference type="EMBL" id="FKLO01000045">
    <property type="protein sequence ID" value="SAM64244.1"/>
    <property type="molecule type" value="Genomic_DNA"/>
</dbReference>
<feature type="transmembrane region" description="Helical" evidence="6">
    <location>
        <begin position="228"/>
        <end position="248"/>
    </location>
</feature>
<dbReference type="GO" id="GO:0016020">
    <property type="term" value="C:membrane"/>
    <property type="evidence" value="ECO:0007669"/>
    <property type="project" value="UniProtKB-SubCell"/>
</dbReference>
<comment type="similarity">
    <text evidence="2">Belongs to the EamA transporter family.</text>
</comment>
<organism evidence="8 9">
    <name type="scientific">Cardiobacterium hominis</name>
    <dbReference type="NCBI Taxonomy" id="2718"/>
    <lineage>
        <taxon>Bacteria</taxon>
        <taxon>Pseudomonadati</taxon>
        <taxon>Pseudomonadota</taxon>
        <taxon>Gammaproteobacteria</taxon>
        <taxon>Cardiobacteriales</taxon>
        <taxon>Cardiobacteriaceae</taxon>
        <taxon>Cardiobacterium</taxon>
    </lineage>
</organism>
<evidence type="ECO:0000256" key="2">
    <source>
        <dbReference type="ARBA" id="ARBA00007362"/>
    </source>
</evidence>
<evidence type="ECO:0000259" key="7">
    <source>
        <dbReference type="Pfam" id="PF00892"/>
    </source>
</evidence>
<dbReference type="Proteomes" id="UP000190837">
    <property type="component" value="Unassembled WGS sequence"/>
</dbReference>
<dbReference type="PANTHER" id="PTHR32322:SF2">
    <property type="entry name" value="EAMA DOMAIN-CONTAINING PROTEIN"/>
    <property type="match status" value="1"/>
</dbReference>
<proteinExistence type="inferred from homology"/>
<dbReference type="InterPro" id="IPR000620">
    <property type="entry name" value="EamA_dom"/>
</dbReference>
<keyword evidence="4 6" id="KW-1133">Transmembrane helix</keyword>
<evidence type="ECO:0000256" key="6">
    <source>
        <dbReference type="SAM" id="Phobius"/>
    </source>
</evidence>
<dbReference type="SUPFAM" id="SSF103481">
    <property type="entry name" value="Multidrug resistance efflux transporter EmrE"/>
    <property type="match status" value="2"/>
</dbReference>
<evidence type="ECO:0000256" key="4">
    <source>
        <dbReference type="ARBA" id="ARBA00022989"/>
    </source>
</evidence>
<gene>
    <name evidence="8" type="ORF">CHUV0807_1210</name>
</gene>
<dbReference type="InterPro" id="IPR050638">
    <property type="entry name" value="AA-Vitamin_Transporters"/>
</dbReference>
<feature type="transmembrane region" description="Helical" evidence="6">
    <location>
        <begin position="37"/>
        <end position="59"/>
    </location>
</feature>
<dbReference type="Gene3D" id="1.10.3730.20">
    <property type="match status" value="1"/>
</dbReference>
<name>A0A1C3H4K3_9GAMM</name>
<evidence type="ECO:0000256" key="1">
    <source>
        <dbReference type="ARBA" id="ARBA00004141"/>
    </source>
</evidence>
<comment type="subcellular location">
    <subcellularLocation>
        <location evidence="1">Membrane</location>
        <topology evidence="1">Multi-pass membrane protein</topology>
    </subcellularLocation>
</comment>
<dbReference type="InterPro" id="IPR037185">
    <property type="entry name" value="EmrE-like"/>
</dbReference>
<feature type="transmembrane region" description="Helical" evidence="6">
    <location>
        <begin position="260"/>
        <end position="279"/>
    </location>
</feature>
<feature type="domain" description="EamA" evidence="7">
    <location>
        <begin position="164"/>
        <end position="302"/>
    </location>
</feature>